<protein>
    <submittedName>
        <fullName evidence="1">Uncharacterized protein</fullName>
    </submittedName>
</protein>
<name>A0A370G8S7_9COXI</name>
<evidence type="ECO:0000313" key="2">
    <source>
        <dbReference type="Proteomes" id="UP000254720"/>
    </source>
</evidence>
<dbReference type="RefSeq" id="WP_114835095.1">
    <property type="nucleotide sequence ID" value="NZ_LR699114.1"/>
</dbReference>
<comment type="caution">
    <text evidence="1">The sequence shown here is derived from an EMBL/GenBank/DDBJ whole genome shotgun (WGS) entry which is preliminary data.</text>
</comment>
<dbReference type="EMBL" id="QQAX01000023">
    <property type="protein sequence ID" value="RDI40195.1"/>
    <property type="molecule type" value="Genomic_DNA"/>
</dbReference>
<sequence>MKTDQSILYIPFKEENDLLEPAKHWAEKLKNRKKYSIIQFGSSEKRFIPGKFSVYILGHGVASPERYPAHIVSHRTSCEAETILSIEEVADRFNQDFLYYLPSILRVKLYFCNTVGNAKQIAELFRDRLLCADPVKIDYYAGTLGAPSHEPYPQKYAFFSNGFFMRASWARRSLLKDIREDDQNQARENVKQRSYSRFLSEAKKRRVKGYWECGDEKRNLLLTHRRTSSS</sequence>
<evidence type="ECO:0000313" key="1">
    <source>
        <dbReference type="EMBL" id="RDI40195.1"/>
    </source>
</evidence>
<proteinExistence type="predicted"/>
<keyword evidence="2" id="KW-1185">Reference proteome</keyword>
<dbReference type="Proteomes" id="UP000254720">
    <property type="component" value="Unassembled WGS sequence"/>
</dbReference>
<organism evidence="1 2">
    <name type="scientific">Aquicella lusitana</name>
    <dbReference type="NCBI Taxonomy" id="254246"/>
    <lineage>
        <taxon>Bacteria</taxon>
        <taxon>Pseudomonadati</taxon>
        <taxon>Pseudomonadota</taxon>
        <taxon>Gammaproteobacteria</taxon>
        <taxon>Legionellales</taxon>
        <taxon>Coxiellaceae</taxon>
        <taxon>Aquicella</taxon>
    </lineage>
</organism>
<accession>A0A370G8S7</accession>
<reference evidence="1 2" key="1">
    <citation type="submission" date="2018-07" db="EMBL/GenBank/DDBJ databases">
        <title>Genomic Encyclopedia of Type Strains, Phase IV (KMG-IV): sequencing the most valuable type-strain genomes for metagenomic binning, comparative biology and taxonomic classification.</title>
        <authorList>
            <person name="Goeker M."/>
        </authorList>
    </citation>
    <scope>NUCLEOTIDE SEQUENCE [LARGE SCALE GENOMIC DNA]</scope>
    <source>
        <strain evidence="1 2">DSM 16500</strain>
    </source>
</reference>
<dbReference type="AlphaFoldDB" id="A0A370G8S7"/>
<dbReference type="OrthoDB" id="5651859at2"/>
<gene>
    <name evidence="1" type="ORF">C8D86_12331</name>
</gene>